<feature type="compositionally biased region" description="Basic and acidic residues" evidence="1">
    <location>
        <begin position="432"/>
        <end position="495"/>
    </location>
</feature>
<dbReference type="OrthoDB" id="5415512at2759"/>
<evidence type="ECO:0000313" key="3">
    <source>
        <dbReference type="Proteomes" id="UP000235786"/>
    </source>
</evidence>
<feature type="compositionally biased region" description="Basic and acidic residues" evidence="1">
    <location>
        <begin position="788"/>
        <end position="797"/>
    </location>
</feature>
<accession>A0A2J6RTC5</accession>
<evidence type="ECO:0000313" key="2">
    <source>
        <dbReference type="EMBL" id="PMD41776.1"/>
    </source>
</evidence>
<feature type="compositionally biased region" description="Polar residues" evidence="1">
    <location>
        <begin position="655"/>
        <end position="665"/>
    </location>
</feature>
<feature type="region of interest" description="Disordered" evidence="1">
    <location>
        <begin position="393"/>
        <end position="517"/>
    </location>
</feature>
<reference evidence="2 3" key="1">
    <citation type="submission" date="2016-04" db="EMBL/GenBank/DDBJ databases">
        <title>A degradative enzymes factory behind the ericoid mycorrhizal symbiosis.</title>
        <authorList>
            <consortium name="DOE Joint Genome Institute"/>
            <person name="Martino E."/>
            <person name="Morin E."/>
            <person name="Grelet G."/>
            <person name="Kuo A."/>
            <person name="Kohler A."/>
            <person name="Daghino S."/>
            <person name="Barry K."/>
            <person name="Choi C."/>
            <person name="Cichocki N."/>
            <person name="Clum A."/>
            <person name="Copeland A."/>
            <person name="Hainaut M."/>
            <person name="Haridas S."/>
            <person name="Labutti K."/>
            <person name="Lindquist E."/>
            <person name="Lipzen A."/>
            <person name="Khouja H.-R."/>
            <person name="Murat C."/>
            <person name="Ohm R."/>
            <person name="Olson A."/>
            <person name="Spatafora J."/>
            <person name="Veneault-Fourrey C."/>
            <person name="Henrissat B."/>
            <person name="Grigoriev I."/>
            <person name="Martin F."/>
            <person name="Perotto S."/>
        </authorList>
    </citation>
    <scope>NUCLEOTIDE SEQUENCE [LARGE SCALE GENOMIC DNA]</scope>
    <source>
        <strain evidence="2 3">F</strain>
    </source>
</reference>
<feature type="compositionally biased region" description="Basic and acidic residues" evidence="1">
    <location>
        <begin position="215"/>
        <end position="225"/>
    </location>
</feature>
<sequence>MLALYQAPRRRSQDSESTIEIERVLPPGTPYLTKVNGKLVMAREKRESKAKKVAVDLLGEAFGVKTRVIRHRAQSLDKPSAPLLIGGVPYVPQQQVPYQAPYTMPLPQQAFSTPSLVPYAAQPTFMLPNPSQQDLNQLQQMQAHFGRMYLLAAQNNPQNGKVELISTTITITKHICAGCGRIRSKKYHHDHPLKEGEKPERDFCRKCQKDSSSTDSDKSGRENEKKKAKKTKHKKQHSKHAKHSSDEEDSDSPAPKACAKSKHQSKREPKRVPSEEYIIVEEEISEEETPRPRGRVRERIVEEFEINRYPSRSRQSSKRSMSRQASNKIPRKPVRPAKIKETVIRETVRHRSPPIEYDYVETERKAPVAEERVETYPRKVSVNFYDDVAQEQRAASLVSHREHGTRDRGSSGKEYSVEEVDTASQVPSARTRYREESRNGRGRPQKEYIIEEIETVERPAPSREYYEEQEVVRDQPARENHETRDSLSIRAEEARQRRRRERNAPTTAPWDAPHVIHPTGNEEVIVVTERYEYRPKQQGNAEESRRRQEFVDRATMDRHQANQFEMEEAARYYHEDWSRPEPDYGREPLRRIEHHERNYRRDRPRDAELSDSEASYEYRTGQGSIPRAPTPPSAIYHTNNAENWQDRPQPPYPLSSDSEVPQRLNSMRRRKGYQQQPQQNIPRSRSTSRARPAYVREATDDVTEHASPSKALVPSPRRSRERVREAERYVELTETELAQRERAAENEVRHVSFRETPTMLWMANSWTQSSELGPIHPETTGSGWCHGSEMEGRGWDR</sequence>
<protein>
    <submittedName>
        <fullName evidence="2">Uncharacterized protein</fullName>
    </submittedName>
</protein>
<dbReference type="EMBL" id="KZ613944">
    <property type="protein sequence ID" value="PMD41776.1"/>
    <property type="molecule type" value="Genomic_DNA"/>
</dbReference>
<feature type="compositionally biased region" description="Basic residues" evidence="1">
    <location>
        <begin position="226"/>
        <end position="242"/>
    </location>
</feature>
<dbReference type="Proteomes" id="UP000235786">
    <property type="component" value="Unassembled WGS sequence"/>
</dbReference>
<dbReference type="AlphaFoldDB" id="A0A2J6RTC5"/>
<organism evidence="2 3">
    <name type="scientific">Hyaloscypha variabilis (strain UAMH 11265 / GT02V1 / F)</name>
    <name type="common">Meliniomyces variabilis</name>
    <dbReference type="NCBI Taxonomy" id="1149755"/>
    <lineage>
        <taxon>Eukaryota</taxon>
        <taxon>Fungi</taxon>
        <taxon>Dikarya</taxon>
        <taxon>Ascomycota</taxon>
        <taxon>Pezizomycotina</taxon>
        <taxon>Leotiomycetes</taxon>
        <taxon>Helotiales</taxon>
        <taxon>Hyaloscyphaceae</taxon>
        <taxon>Hyaloscypha</taxon>
        <taxon>Hyaloscypha variabilis</taxon>
    </lineage>
</organism>
<proteinExistence type="predicted"/>
<evidence type="ECO:0000256" key="1">
    <source>
        <dbReference type="SAM" id="MobiDB-lite"/>
    </source>
</evidence>
<feature type="region of interest" description="Disordered" evidence="1">
    <location>
        <begin position="573"/>
        <end position="720"/>
    </location>
</feature>
<feature type="region of interest" description="Disordered" evidence="1">
    <location>
        <begin position="778"/>
        <end position="797"/>
    </location>
</feature>
<feature type="compositionally biased region" description="Low complexity" evidence="1">
    <location>
        <begin position="682"/>
        <end position="693"/>
    </location>
</feature>
<feature type="compositionally biased region" description="Acidic residues" evidence="1">
    <location>
        <begin position="278"/>
        <end position="287"/>
    </location>
</feature>
<feature type="compositionally biased region" description="Basic and acidic residues" evidence="1">
    <location>
        <begin position="288"/>
        <end position="306"/>
    </location>
</feature>
<gene>
    <name evidence="2" type="ORF">L207DRAFT_528375</name>
</gene>
<feature type="compositionally biased region" description="Basic and acidic residues" evidence="1">
    <location>
        <begin position="542"/>
        <end position="553"/>
    </location>
</feature>
<name>A0A2J6RTC5_HYAVF</name>
<feature type="region of interest" description="Disordered" evidence="1">
    <location>
        <begin position="187"/>
        <end position="346"/>
    </location>
</feature>
<keyword evidence="3" id="KW-1185">Reference proteome</keyword>
<dbReference type="STRING" id="1149755.A0A2J6RTC5"/>
<feature type="compositionally biased region" description="Basic and acidic residues" evidence="1">
    <location>
        <begin position="190"/>
        <end position="209"/>
    </location>
</feature>
<feature type="compositionally biased region" description="Basic and acidic residues" evidence="1">
    <location>
        <begin position="399"/>
        <end position="411"/>
    </location>
</feature>
<feature type="compositionally biased region" description="Basic and acidic residues" evidence="1">
    <location>
        <begin position="573"/>
        <end position="608"/>
    </location>
</feature>
<feature type="region of interest" description="Disordered" evidence="1">
    <location>
        <begin position="534"/>
        <end position="553"/>
    </location>
</feature>